<comment type="caution">
    <text evidence="1">The sequence shown here is derived from an EMBL/GenBank/DDBJ whole genome shotgun (WGS) entry which is preliminary data.</text>
</comment>
<proteinExistence type="predicted"/>
<sequence>MEVSCLTFTRHYFLRRLAKEKATLDLLLKSSSSRLRDLC</sequence>
<protein>
    <submittedName>
        <fullName evidence="1">Uncharacterized protein</fullName>
    </submittedName>
</protein>
<reference evidence="1" key="1">
    <citation type="submission" date="2022-11" db="EMBL/GenBank/DDBJ databases">
        <authorList>
            <person name="Hyden B.L."/>
            <person name="Feng K."/>
            <person name="Yates T."/>
            <person name="Jawdy S."/>
            <person name="Smart L.B."/>
            <person name="Muchero W."/>
        </authorList>
    </citation>
    <scope>NUCLEOTIDE SEQUENCE</scope>
    <source>
        <tissue evidence="1">Shoot tip</tissue>
    </source>
</reference>
<accession>A0A9Q0P784</accession>
<reference evidence="1" key="2">
    <citation type="journal article" date="2023" name="Int. J. Mol. Sci.">
        <title>De Novo Assembly and Annotation of 11 Diverse Shrub Willow (Salix) Genomes Reveals Novel Gene Organization in Sex-Linked Regions.</title>
        <authorList>
            <person name="Hyden B."/>
            <person name="Feng K."/>
            <person name="Yates T.B."/>
            <person name="Jawdy S."/>
            <person name="Cereghino C."/>
            <person name="Smart L.B."/>
            <person name="Muchero W."/>
        </authorList>
    </citation>
    <scope>NUCLEOTIDE SEQUENCE</scope>
    <source>
        <tissue evidence="1">Shoot tip</tissue>
    </source>
</reference>
<gene>
    <name evidence="1" type="ORF">OIU74_021051</name>
</gene>
<evidence type="ECO:0000313" key="1">
    <source>
        <dbReference type="EMBL" id="KAJ6682918.1"/>
    </source>
</evidence>
<dbReference type="Proteomes" id="UP001151752">
    <property type="component" value="Chromosome 5"/>
</dbReference>
<dbReference type="EMBL" id="JAPFFM010000020">
    <property type="protein sequence ID" value="KAJ6682918.1"/>
    <property type="molecule type" value="Genomic_DNA"/>
</dbReference>
<dbReference type="AlphaFoldDB" id="A0A9Q0P784"/>
<keyword evidence="2" id="KW-1185">Reference proteome</keyword>
<organism evidence="1 2">
    <name type="scientific">Salix koriyanagi</name>
    <dbReference type="NCBI Taxonomy" id="2511006"/>
    <lineage>
        <taxon>Eukaryota</taxon>
        <taxon>Viridiplantae</taxon>
        <taxon>Streptophyta</taxon>
        <taxon>Embryophyta</taxon>
        <taxon>Tracheophyta</taxon>
        <taxon>Spermatophyta</taxon>
        <taxon>Magnoliopsida</taxon>
        <taxon>eudicotyledons</taxon>
        <taxon>Gunneridae</taxon>
        <taxon>Pentapetalae</taxon>
        <taxon>rosids</taxon>
        <taxon>fabids</taxon>
        <taxon>Malpighiales</taxon>
        <taxon>Salicaceae</taxon>
        <taxon>Saliceae</taxon>
        <taxon>Salix</taxon>
    </lineage>
</organism>
<evidence type="ECO:0000313" key="2">
    <source>
        <dbReference type="Proteomes" id="UP001151752"/>
    </source>
</evidence>
<name>A0A9Q0P784_9ROSI</name>